<evidence type="ECO:0000256" key="5">
    <source>
        <dbReference type="ARBA" id="ARBA00022705"/>
    </source>
</evidence>
<evidence type="ECO:0000256" key="1">
    <source>
        <dbReference type="ARBA" id="ARBA00012417"/>
    </source>
</evidence>
<dbReference type="RefSeq" id="WP_264434884.1">
    <property type="nucleotide sequence ID" value="NZ_CP081495.1"/>
</dbReference>
<dbReference type="PANTHER" id="PTHR34388:SF1">
    <property type="entry name" value="DNA POLYMERASE III SUBUNIT DELTA"/>
    <property type="match status" value="1"/>
</dbReference>
<dbReference type="InterPro" id="IPR027417">
    <property type="entry name" value="P-loop_NTPase"/>
</dbReference>
<dbReference type="Gene3D" id="1.20.272.10">
    <property type="match status" value="1"/>
</dbReference>
<dbReference type="Proteomes" id="UP001163328">
    <property type="component" value="Chromosome"/>
</dbReference>
<reference evidence="11" key="1">
    <citation type="submission" date="2021-08" db="EMBL/GenBank/DDBJ databases">
        <title>Flavobacterium sp. strain CC-SYL302.</title>
        <authorList>
            <person name="Lin S.-Y."/>
            <person name="Lee T.-H."/>
            <person name="Young C.-C."/>
        </authorList>
    </citation>
    <scope>NUCLEOTIDE SEQUENCE</scope>
    <source>
        <strain evidence="11">CC-SYL302</strain>
    </source>
</reference>
<dbReference type="Pfam" id="PF21694">
    <property type="entry name" value="DNA_pol3_delta_C"/>
    <property type="match status" value="1"/>
</dbReference>
<dbReference type="Gene3D" id="1.10.8.60">
    <property type="match status" value="1"/>
</dbReference>
<dbReference type="SUPFAM" id="SSF48019">
    <property type="entry name" value="post-AAA+ oligomerization domain-like"/>
    <property type="match status" value="1"/>
</dbReference>
<feature type="domain" description="DNA polymerase III delta subunit-like C-terminal" evidence="10">
    <location>
        <begin position="211"/>
        <end position="310"/>
    </location>
</feature>
<evidence type="ECO:0000256" key="2">
    <source>
        <dbReference type="ARBA" id="ARBA00017703"/>
    </source>
</evidence>
<feature type="domain" description="DNA polymerase III delta N-terminal" evidence="9">
    <location>
        <begin position="20"/>
        <end position="135"/>
    </location>
</feature>
<evidence type="ECO:0000256" key="8">
    <source>
        <dbReference type="ARBA" id="ARBA00049244"/>
    </source>
</evidence>
<keyword evidence="12" id="KW-1185">Reference proteome</keyword>
<dbReference type="PANTHER" id="PTHR34388">
    <property type="entry name" value="DNA POLYMERASE III SUBUNIT DELTA"/>
    <property type="match status" value="1"/>
</dbReference>
<comment type="similarity">
    <text evidence="7">Belongs to the DNA polymerase HolA subunit family.</text>
</comment>
<evidence type="ECO:0000256" key="6">
    <source>
        <dbReference type="ARBA" id="ARBA00022932"/>
    </source>
</evidence>
<evidence type="ECO:0000256" key="7">
    <source>
        <dbReference type="ARBA" id="ARBA00034754"/>
    </source>
</evidence>
<evidence type="ECO:0000256" key="4">
    <source>
        <dbReference type="ARBA" id="ARBA00022695"/>
    </source>
</evidence>
<evidence type="ECO:0000259" key="9">
    <source>
        <dbReference type="Pfam" id="PF06144"/>
    </source>
</evidence>
<keyword evidence="4 11" id="KW-0548">Nucleotidyltransferase</keyword>
<evidence type="ECO:0000313" key="12">
    <source>
        <dbReference type="Proteomes" id="UP001163328"/>
    </source>
</evidence>
<dbReference type="NCBIfam" id="TIGR01128">
    <property type="entry name" value="holA"/>
    <property type="match status" value="1"/>
</dbReference>
<comment type="catalytic activity">
    <reaction evidence="8">
        <text>DNA(n) + a 2'-deoxyribonucleoside 5'-triphosphate = DNA(n+1) + diphosphate</text>
        <dbReference type="Rhea" id="RHEA:22508"/>
        <dbReference type="Rhea" id="RHEA-COMP:17339"/>
        <dbReference type="Rhea" id="RHEA-COMP:17340"/>
        <dbReference type="ChEBI" id="CHEBI:33019"/>
        <dbReference type="ChEBI" id="CHEBI:61560"/>
        <dbReference type="ChEBI" id="CHEBI:173112"/>
        <dbReference type="EC" id="2.7.7.7"/>
    </reaction>
</comment>
<dbReference type="InterPro" id="IPR008921">
    <property type="entry name" value="DNA_pol3_clamp-load_cplx_C"/>
</dbReference>
<keyword evidence="3 11" id="KW-0808">Transferase</keyword>
<dbReference type="EC" id="2.7.7.7" evidence="1"/>
<organism evidence="11 12">
    <name type="scientific">Flavobacterium agricola</name>
    <dbReference type="NCBI Taxonomy" id="2870839"/>
    <lineage>
        <taxon>Bacteria</taxon>
        <taxon>Pseudomonadati</taxon>
        <taxon>Bacteroidota</taxon>
        <taxon>Flavobacteriia</taxon>
        <taxon>Flavobacteriales</taxon>
        <taxon>Flavobacteriaceae</taxon>
        <taxon>Flavobacterium</taxon>
    </lineage>
</organism>
<evidence type="ECO:0000259" key="10">
    <source>
        <dbReference type="Pfam" id="PF21694"/>
    </source>
</evidence>
<dbReference type="InterPro" id="IPR048466">
    <property type="entry name" value="DNA_pol3_delta-like_C"/>
</dbReference>
<proteinExistence type="inferred from homology"/>
<accession>A0ABY6M458</accession>
<name>A0ABY6M458_9FLAO</name>
<dbReference type="SUPFAM" id="SSF52540">
    <property type="entry name" value="P-loop containing nucleoside triphosphate hydrolases"/>
    <property type="match status" value="1"/>
</dbReference>
<protein>
    <recommendedName>
        <fullName evidence="2">DNA polymerase III subunit delta</fullName>
        <ecNumber evidence="1">2.7.7.7</ecNumber>
    </recommendedName>
</protein>
<sequence>MDNVSNIIKEIKAGNVKPIYFLMGDEPYYIDKIAEFIENNVLPEESRGFDQTVLYGKDVSIQDVVGAAKRFPMLGEKQVIIVREAQELSRNINELTAYVENPQPTTILVFCYKRDKLDGKLKVTKALTKQNYIFHSKKKYENEVLKWMTGVLKTKKLTIEPKAAALFIEFLGTDLTRISNEFDKLAILLKPGDVITVDIIEQNIGFSKDYNNFELISAISTLNVQKSYRIINQFSKDPSANPVLLTISALYTHFKRILTYHALPNKSNAASVLKMSPYFVGEIEQAAKLFPMKNTAKIISALHRLDVKSKGVDAGNISHNDLLKETLISIFENVKK</sequence>
<dbReference type="InterPro" id="IPR005790">
    <property type="entry name" value="DNA_polIII_delta"/>
</dbReference>
<dbReference type="InterPro" id="IPR010372">
    <property type="entry name" value="DNA_pol3_delta_N"/>
</dbReference>
<evidence type="ECO:0000256" key="3">
    <source>
        <dbReference type="ARBA" id="ARBA00022679"/>
    </source>
</evidence>
<dbReference type="Gene3D" id="3.40.50.300">
    <property type="entry name" value="P-loop containing nucleotide triphosphate hydrolases"/>
    <property type="match status" value="1"/>
</dbReference>
<keyword evidence="6" id="KW-0239">DNA-directed DNA polymerase</keyword>
<keyword evidence="5" id="KW-0235">DNA replication</keyword>
<evidence type="ECO:0000313" key="11">
    <source>
        <dbReference type="EMBL" id="UYW02338.1"/>
    </source>
</evidence>
<dbReference type="EMBL" id="CP081495">
    <property type="protein sequence ID" value="UYW02338.1"/>
    <property type="molecule type" value="Genomic_DNA"/>
</dbReference>
<dbReference type="Pfam" id="PF06144">
    <property type="entry name" value="DNA_pol3_delta"/>
    <property type="match status" value="1"/>
</dbReference>
<dbReference type="GO" id="GO:0003887">
    <property type="term" value="F:DNA-directed DNA polymerase activity"/>
    <property type="evidence" value="ECO:0007669"/>
    <property type="project" value="UniProtKB-EC"/>
</dbReference>
<gene>
    <name evidence="11" type="primary">holA</name>
    <name evidence="11" type="ORF">K5I29_05420</name>
</gene>